<evidence type="ECO:0000313" key="3">
    <source>
        <dbReference type="Proteomes" id="UP000296049"/>
    </source>
</evidence>
<reference evidence="3" key="1">
    <citation type="journal article" date="2013" name="Nat. Genet.">
        <title>The duck genome and transcriptome provide insight into an avian influenza virus reservoir species.</title>
        <authorList>
            <person name="Huang Y."/>
            <person name="Li Y."/>
            <person name="Burt D.W."/>
            <person name="Chen H."/>
            <person name="Zhang Y."/>
            <person name="Qian W."/>
            <person name="Kim H."/>
            <person name="Gan S."/>
            <person name="Zhao Y."/>
            <person name="Li J."/>
            <person name="Yi K."/>
            <person name="Feng H."/>
            <person name="Zhu P."/>
            <person name="Li B."/>
            <person name="Liu Q."/>
            <person name="Fairley S."/>
            <person name="Magor K.E."/>
            <person name="Du Z."/>
            <person name="Hu X."/>
            <person name="Goodman L."/>
            <person name="Tafer H."/>
            <person name="Vignal A."/>
            <person name="Lee T."/>
            <person name="Kim K.W."/>
            <person name="Sheng Z."/>
            <person name="An Y."/>
            <person name="Searle S."/>
            <person name="Herrero J."/>
            <person name="Groenen M.A."/>
            <person name="Crooijmans R.P."/>
            <person name="Faraut T."/>
            <person name="Cai Q."/>
            <person name="Webster R.G."/>
            <person name="Aldridge J.R."/>
            <person name="Warren W.C."/>
            <person name="Bartschat S."/>
            <person name="Kehr S."/>
            <person name="Marz M."/>
            <person name="Stadler P.F."/>
            <person name="Smith J."/>
            <person name="Kraus R.H."/>
            <person name="Zhao Y."/>
            <person name="Ren L."/>
            <person name="Fei J."/>
            <person name="Morisson M."/>
            <person name="Kaiser P."/>
            <person name="Griffin D.K."/>
            <person name="Rao M."/>
            <person name="Pitel F."/>
            <person name="Wang J."/>
            <person name="Li N."/>
        </authorList>
    </citation>
    <scope>NUCLEOTIDE SEQUENCE [LARGE SCALE GENOMIC DNA]</scope>
</reference>
<organism evidence="2 3">
    <name type="scientific">Anas platyrhynchos</name>
    <name type="common">Mallard</name>
    <name type="synonym">Anas boschas</name>
    <dbReference type="NCBI Taxonomy" id="8839"/>
    <lineage>
        <taxon>Eukaryota</taxon>
        <taxon>Metazoa</taxon>
        <taxon>Chordata</taxon>
        <taxon>Craniata</taxon>
        <taxon>Vertebrata</taxon>
        <taxon>Euteleostomi</taxon>
        <taxon>Archelosauria</taxon>
        <taxon>Archosauria</taxon>
        <taxon>Dinosauria</taxon>
        <taxon>Saurischia</taxon>
        <taxon>Theropoda</taxon>
        <taxon>Coelurosauria</taxon>
        <taxon>Aves</taxon>
        <taxon>Neognathae</taxon>
        <taxon>Galloanserae</taxon>
        <taxon>Anseriformes</taxon>
        <taxon>Anatidae</taxon>
        <taxon>Anatinae</taxon>
        <taxon>Anas</taxon>
    </lineage>
</organism>
<gene>
    <name evidence="2" type="ORF">Anapl_05348</name>
</gene>
<dbReference type="AlphaFoldDB" id="R0K058"/>
<sequence length="438" mass="47702">MLVILPAATAQAALSGSSETMTCWTSQCPRVLCGAVAVSEHLLASHGSDAPLTVELLCYWGRALVLQAERICDSKLIKAFWLGDGDASIIQQNLLISRLDVVIIAQGLPVPSPVYRCKYSRVLSYARNSLCCAYGSTTELALSGEEHKGPETHLSNKLFQPSVINDSGLLSIVFSSSLICIHLIILRTQRAGEKLCEEAMPRVMAPHSLSICEALLMPAPRHRVLVKGLISRRTSSGIMQILLVFLQTFLQLAGTGSTQGAGALVISQSCRNSLESRDCVQGWVQGVSWELPGTDRCVSAQGRHGCHLDNVAWTVSSNYSLDSSHGFSPLARAAARQLMNPISFCHSGITQLPELLHKGENFLALLFATRSRVPPPRDVSPVVINDLRSTYNTSAYYLWKRWCTAQLGRGEDASLQMHWSLLNERECGFAIKPNADSG</sequence>
<accession>R0K058</accession>
<proteinExistence type="predicted"/>
<evidence type="ECO:0000313" key="2">
    <source>
        <dbReference type="EMBL" id="EOB02972.1"/>
    </source>
</evidence>
<dbReference type="InterPro" id="IPR013087">
    <property type="entry name" value="Znf_C2H2_type"/>
</dbReference>
<keyword evidence="3" id="KW-1185">Reference proteome</keyword>
<name>R0K058_ANAPL</name>
<dbReference type="PROSITE" id="PS00028">
    <property type="entry name" value="ZINC_FINGER_C2H2_1"/>
    <property type="match status" value="1"/>
</dbReference>
<protein>
    <recommendedName>
        <fullName evidence="1">C2H2-type domain-containing protein</fullName>
    </recommendedName>
</protein>
<dbReference type="EMBL" id="KB742907">
    <property type="protein sequence ID" value="EOB02972.1"/>
    <property type="molecule type" value="Genomic_DNA"/>
</dbReference>
<feature type="domain" description="C2H2-type" evidence="1">
    <location>
        <begin position="23"/>
        <end position="46"/>
    </location>
</feature>
<dbReference type="Proteomes" id="UP000296049">
    <property type="component" value="Unassembled WGS sequence"/>
</dbReference>
<evidence type="ECO:0000259" key="1">
    <source>
        <dbReference type="PROSITE" id="PS00028"/>
    </source>
</evidence>